<evidence type="ECO:0000256" key="5">
    <source>
        <dbReference type="ARBA" id="ARBA00022840"/>
    </source>
</evidence>
<dbReference type="Gene3D" id="3.40.50.300">
    <property type="entry name" value="P-loop containing nucleotide triphosphate hydrolases"/>
    <property type="match status" value="1"/>
</dbReference>
<evidence type="ECO:0000256" key="1">
    <source>
        <dbReference type="ARBA" id="ARBA00004202"/>
    </source>
</evidence>
<proteinExistence type="inferred from homology"/>
<reference evidence="10 11" key="1">
    <citation type="journal article" date="2015" name="Genome Announc.">
        <title>Expanding the biotechnology potential of lactobacilli through comparative genomics of 213 strains and associated genera.</title>
        <authorList>
            <person name="Sun Z."/>
            <person name="Harris H.M."/>
            <person name="McCann A."/>
            <person name="Guo C."/>
            <person name="Argimon S."/>
            <person name="Zhang W."/>
            <person name="Yang X."/>
            <person name="Jeffery I.B."/>
            <person name="Cooney J.C."/>
            <person name="Kagawa T.F."/>
            <person name="Liu W."/>
            <person name="Song Y."/>
            <person name="Salvetti E."/>
            <person name="Wrobel A."/>
            <person name="Rasinkangas P."/>
            <person name="Parkhill J."/>
            <person name="Rea M.C."/>
            <person name="O'Sullivan O."/>
            <person name="Ritari J."/>
            <person name="Douillard F.P."/>
            <person name="Paul Ross R."/>
            <person name="Yang R."/>
            <person name="Briner A.E."/>
            <person name="Felis G.E."/>
            <person name="de Vos W.M."/>
            <person name="Barrangou R."/>
            <person name="Klaenhammer T.R."/>
            <person name="Caufield P.W."/>
            <person name="Cui Y."/>
            <person name="Zhang H."/>
            <person name="O'Toole P.W."/>
        </authorList>
    </citation>
    <scope>NUCLEOTIDE SEQUENCE [LARGE SCALE GENOMIC DNA]</scope>
    <source>
        <strain evidence="10 11">DSM 19519</strain>
    </source>
</reference>
<dbReference type="PANTHER" id="PTHR43553:SF27">
    <property type="entry name" value="ENERGY-COUPLING FACTOR TRANSPORTER ATP-BINDING PROTEIN ECFA2"/>
    <property type="match status" value="1"/>
</dbReference>
<dbReference type="EC" id="7.-.-.-" evidence="8"/>
<keyword evidence="4 8" id="KW-0547">Nucleotide-binding</keyword>
<evidence type="ECO:0000256" key="8">
    <source>
        <dbReference type="RuleBase" id="RU365104"/>
    </source>
</evidence>
<dbReference type="NCBIfam" id="NF010155">
    <property type="entry name" value="PRK13634.1"/>
    <property type="match status" value="1"/>
</dbReference>
<evidence type="ECO:0000256" key="4">
    <source>
        <dbReference type="ARBA" id="ARBA00022741"/>
    </source>
</evidence>
<accession>A0A0R1MJU1</accession>
<dbReference type="CDD" id="cd03225">
    <property type="entry name" value="ABC_cobalt_CbiO_domain1"/>
    <property type="match status" value="1"/>
</dbReference>
<dbReference type="Pfam" id="PF00005">
    <property type="entry name" value="ABC_tran"/>
    <property type="match status" value="1"/>
</dbReference>
<comment type="similarity">
    <text evidence="8">Belongs to the ABC transporter superfamily. Energy-coupling factor EcfA family.</text>
</comment>
<comment type="caution">
    <text evidence="10">The sequence shown here is derived from an EMBL/GenBank/DDBJ whole genome shotgun (WGS) entry which is preliminary data.</text>
</comment>
<evidence type="ECO:0000259" key="9">
    <source>
        <dbReference type="PROSITE" id="PS50893"/>
    </source>
</evidence>
<dbReference type="PATRIC" id="fig|1423759.3.peg.743"/>
<comment type="function">
    <text evidence="8">ATP-binding (A) component of a common energy-coupling factor (ECF) ABC-transporter complex.</text>
</comment>
<dbReference type="InterPro" id="IPR027417">
    <property type="entry name" value="P-loop_NTPase"/>
</dbReference>
<comment type="subcellular location">
    <subcellularLocation>
        <location evidence="1 8">Cell membrane</location>
        <topology evidence="1 8">Peripheral membrane protein</topology>
    </subcellularLocation>
</comment>
<dbReference type="InterPro" id="IPR015856">
    <property type="entry name" value="ABC_transpr_CbiO/EcfA_su"/>
</dbReference>
<evidence type="ECO:0000256" key="7">
    <source>
        <dbReference type="ARBA" id="ARBA00023136"/>
    </source>
</evidence>
<dbReference type="Proteomes" id="UP000051448">
    <property type="component" value="Unassembled WGS sequence"/>
</dbReference>
<evidence type="ECO:0000256" key="2">
    <source>
        <dbReference type="ARBA" id="ARBA00022448"/>
    </source>
</evidence>
<keyword evidence="2 8" id="KW-0813">Transport</keyword>
<dbReference type="SMART" id="SM00382">
    <property type="entry name" value="AAA"/>
    <property type="match status" value="1"/>
</dbReference>
<dbReference type="FunFam" id="3.40.50.300:FF:000224">
    <property type="entry name" value="Energy-coupling factor transporter ATP-binding protein EcfA"/>
    <property type="match status" value="1"/>
</dbReference>
<keyword evidence="6" id="KW-1278">Translocase</keyword>
<dbReference type="RefSeq" id="WP_057868694.1">
    <property type="nucleotide sequence ID" value="NZ_AZDX01000002.1"/>
</dbReference>
<evidence type="ECO:0000256" key="6">
    <source>
        <dbReference type="ARBA" id="ARBA00022967"/>
    </source>
</evidence>
<dbReference type="InterPro" id="IPR003439">
    <property type="entry name" value="ABC_transporter-like_ATP-bd"/>
</dbReference>
<dbReference type="EMBL" id="AZDX01000002">
    <property type="protein sequence ID" value="KRL08188.1"/>
    <property type="molecule type" value="Genomic_DNA"/>
</dbReference>
<feature type="domain" description="ABC transporter" evidence="9">
    <location>
        <begin position="5"/>
        <end position="246"/>
    </location>
</feature>
<dbReference type="PROSITE" id="PS00211">
    <property type="entry name" value="ABC_TRANSPORTER_1"/>
    <property type="match status" value="1"/>
</dbReference>
<sequence>MAIIFKAVNYTYQPNTPFEQQALSDVSVEIPSGSYTALIGHTGSGKSTFLQHLNGLLRPTSGEIQIGKQVINAETKNKQLGELRKHVGVVFQFPEAQLFEETVIKDIAFAPKNFGKTEEEAEVIARRMAHQVGLDDDLLVKSPFELSGGQMRRVAIAGILAMEPEVLVLDEPTAGLDPKGRLEMMRMFKRLKDEQNLTVILVTHQMDDVANYADNVIVLEEGKMIANGTPSEIFSQPDWLVAHHLALPKAGEFALEFEQKTGIKFSTLPLTEFSLAQKIASLLHGGDVNNG</sequence>
<dbReference type="PANTHER" id="PTHR43553">
    <property type="entry name" value="HEAVY METAL TRANSPORTER"/>
    <property type="match status" value="1"/>
</dbReference>
<dbReference type="STRING" id="1423759.FC92_GL000703"/>
<organism evidence="10 11">
    <name type="scientific">Liquorilactobacillus hordei DSM 19519</name>
    <dbReference type="NCBI Taxonomy" id="1423759"/>
    <lineage>
        <taxon>Bacteria</taxon>
        <taxon>Bacillati</taxon>
        <taxon>Bacillota</taxon>
        <taxon>Bacilli</taxon>
        <taxon>Lactobacillales</taxon>
        <taxon>Lactobacillaceae</taxon>
        <taxon>Liquorilactobacillus</taxon>
    </lineage>
</organism>
<evidence type="ECO:0000313" key="11">
    <source>
        <dbReference type="Proteomes" id="UP000051448"/>
    </source>
</evidence>
<dbReference type="GO" id="GO:0042626">
    <property type="term" value="F:ATPase-coupled transmembrane transporter activity"/>
    <property type="evidence" value="ECO:0007669"/>
    <property type="project" value="TreeGrafter"/>
</dbReference>
<dbReference type="InterPro" id="IPR003593">
    <property type="entry name" value="AAA+_ATPase"/>
</dbReference>
<dbReference type="GeneID" id="98310300"/>
<comment type="subunit">
    <text evidence="8">Forms a stable energy-coupling factor (ECF) transporter complex composed of 2 membrane-embedded substrate-binding proteins (S component), 2 ATP-binding proteins (A component) and 2 transmembrane proteins (T component).</text>
</comment>
<keyword evidence="7 8" id="KW-0472">Membrane</keyword>
<evidence type="ECO:0000256" key="3">
    <source>
        <dbReference type="ARBA" id="ARBA00022475"/>
    </source>
</evidence>
<keyword evidence="3 8" id="KW-1003">Cell membrane</keyword>
<dbReference type="AlphaFoldDB" id="A0A0R1MJU1"/>
<dbReference type="GO" id="GO:0043190">
    <property type="term" value="C:ATP-binding cassette (ABC) transporter complex"/>
    <property type="evidence" value="ECO:0007669"/>
    <property type="project" value="TreeGrafter"/>
</dbReference>
<evidence type="ECO:0000313" key="10">
    <source>
        <dbReference type="EMBL" id="KRL08188.1"/>
    </source>
</evidence>
<name>A0A0R1MJU1_9LACO</name>
<dbReference type="SUPFAM" id="SSF52540">
    <property type="entry name" value="P-loop containing nucleoside triphosphate hydrolases"/>
    <property type="match status" value="1"/>
</dbReference>
<protein>
    <recommendedName>
        <fullName evidence="8">Energy-coupling factor transporter ATP-binding protein EcfA2</fullName>
        <ecNumber evidence="8">7.-.-.-</ecNumber>
    </recommendedName>
</protein>
<keyword evidence="11" id="KW-1185">Reference proteome</keyword>
<dbReference type="GO" id="GO:0016887">
    <property type="term" value="F:ATP hydrolysis activity"/>
    <property type="evidence" value="ECO:0007669"/>
    <property type="project" value="InterPro"/>
</dbReference>
<dbReference type="InterPro" id="IPR050095">
    <property type="entry name" value="ECF_ABC_transporter_ATP-bd"/>
</dbReference>
<keyword evidence="5 8" id="KW-0067">ATP-binding</keyword>
<dbReference type="InterPro" id="IPR017871">
    <property type="entry name" value="ABC_transporter-like_CS"/>
</dbReference>
<dbReference type="PROSITE" id="PS50893">
    <property type="entry name" value="ABC_TRANSPORTER_2"/>
    <property type="match status" value="1"/>
</dbReference>
<dbReference type="InterPro" id="IPR030946">
    <property type="entry name" value="EcfA2"/>
</dbReference>
<gene>
    <name evidence="10" type="ORF">FC92_GL000703</name>
</gene>
<dbReference type="NCBIfam" id="TIGR04521">
    <property type="entry name" value="ECF_ATPase_2"/>
    <property type="match status" value="1"/>
</dbReference>
<dbReference type="GO" id="GO:0005524">
    <property type="term" value="F:ATP binding"/>
    <property type="evidence" value="ECO:0007669"/>
    <property type="project" value="UniProtKB-UniRule"/>
</dbReference>